<feature type="region of interest" description="Disordered" evidence="1">
    <location>
        <begin position="641"/>
        <end position="778"/>
    </location>
</feature>
<evidence type="ECO:0000313" key="3">
    <source>
        <dbReference type="EMBL" id="PIS49497.1"/>
    </source>
</evidence>
<protein>
    <submittedName>
        <fullName evidence="3">Uncharacterized protein</fullName>
    </submittedName>
</protein>
<evidence type="ECO:0000256" key="1">
    <source>
        <dbReference type="SAM" id="MobiDB-lite"/>
    </source>
</evidence>
<dbReference type="VEuPathDB" id="FungiDB:CJI96_0004631"/>
<name>A0A2H0ZFQ5_CANAR</name>
<evidence type="ECO:0000313" key="2">
    <source>
        <dbReference type="EMBL" id="KAK8438932.1"/>
    </source>
</evidence>
<reference evidence="3" key="2">
    <citation type="submission" date="2017-11" db="EMBL/GenBank/DDBJ databases">
        <title>Candida auris genome assembly and annotation.</title>
        <authorList>
            <person name="Munoz J.F."/>
            <person name="Gade L.G."/>
            <person name="Chow N.A."/>
            <person name="Litvintseva A.P."/>
            <person name="Loparev V.N."/>
            <person name="Cuomo C.A."/>
        </authorList>
    </citation>
    <scope>NUCLEOTIDE SEQUENCE</scope>
    <source>
        <strain evidence="3">B8441</strain>
    </source>
</reference>
<dbReference type="InterPro" id="IPR021861">
    <property type="entry name" value="THO_THOC1"/>
</dbReference>
<accession>A0A2H0ZFQ5</accession>
<proteinExistence type="predicted"/>
<dbReference type="EMBL" id="PEKT03000005">
    <property type="protein sequence ID" value="KAK8438932.1"/>
    <property type="molecule type" value="Genomic_DNA"/>
</dbReference>
<dbReference type="VEuPathDB" id="FungiDB:CJJ07_002874"/>
<dbReference type="Proteomes" id="UP000230249">
    <property type="component" value="Unassembled WGS sequence"/>
</dbReference>
<reference evidence="2 4" key="3">
    <citation type="journal article" date="2018" name="Nat. Commun.">
        <title>Genomic insights into multidrug-resistance, mating and virulence in Candida auris and related emerging species.</title>
        <authorList>
            <person name="Munoz J.F."/>
            <person name="Gade L."/>
            <person name="Chow N.A."/>
            <person name="Loparev V.N."/>
            <person name="Juieng P."/>
            <person name="Berkow E.L."/>
            <person name="Farrer R.A."/>
            <person name="Litvintseva A.P."/>
            <person name="Cuomo C.A."/>
        </authorList>
    </citation>
    <scope>GENOME REANNOTATION</scope>
    <source>
        <strain evidence="2 4">B8441</strain>
    </source>
</reference>
<dbReference type="OMA" id="GLNKYFH"/>
<feature type="compositionally biased region" description="Basic and acidic residues" evidence="1">
    <location>
        <begin position="654"/>
        <end position="671"/>
    </location>
</feature>
<sequence>MTLEGPIEQIYEKVRAFLVSANVGEEILAQEFDFDSCSEVPQLAQLLNEVDFEEHLSIEGDEEFKKSVRTSSKEFIRITSLTKVVDDLISGIQSSSEVSEVGSLPEEHVSSICKLALLLEWHIYCIRFDDEATSSKADFFTLLQLISESLFAISTKHISRFWEYLESRIKLFKQHVFDKNITSHRIALLGLCNGLTDKYYIRNSFGKLDSYVKDTFNDEFQARVRLYLATMLSFEDSTGLNKYFAIANRENKEPAVVRTNSPDDNLLEDLLSFYRLSRNPFYYLRSPRLLHSVAVSMDKFASYLMEQEAKYAVRHPGRDIFAVTTPQTEQEVAESTEKSKRVVFFPETYWLTPFESRKDEKVKLDDQKNIIKKLDSSSFRRLLLIHIYLVCSFFVALSPANKRSLLKTAGAPANVKHISEEFTPDASYKIFLNNKRDIPKNCLTWDSQLSNLLSSLSQSEEHWWAWLLYGKDRDGNLLLTDKNISDEELAAVKEKHSSAVPFKTKRYFNTHATPQLSRKMKTKTGLHLLERRSDEGIDYSAKIEELKGKIEHAQIEGDVETVKELTEAKTILLWKHIKAARQHQWLHLGKLLSEEDLGKSDIAKDVEMEDATVNGEIIEKNSREKTEIQDGDEASANKGLLKQENQEVSQGDEDQNKLEGNRTVDEKHDSPNDPNSQDIPGNGNEHKDNVQHEQDTSKDAMHIDESKPPEIPESQIEQEDKSTEKEKAKEQGALEDTPDESEPKPRSESPPAVRRSLRKRTRSPEAEDISQTSKKRRA</sequence>
<reference evidence="2" key="4">
    <citation type="submission" date="2024-03" db="EMBL/GenBank/DDBJ databases">
        <title>Improved genome assembly of Candida auris strain B8441 and annotation of B11205.</title>
        <authorList>
            <person name="Cauldron N.C."/>
            <person name="Shea T."/>
            <person name="Cuomo C.A."/>
        </authorList>
    </citation>
    <scope>NUCLEOTIDE SEQUENCE</scope>
    <source>
        <strain evidence="2">B8441</strain>
    </source>
</reference>
<keyword evidence="4" id="KW-1185">Reference proteome</keyword>
<dbReference type="VEuPathDB" id="FungiDB:QG37_03838"/>
<dbReference type="VEuPathDB" id="FungiDB:B9J08_004520"/>
<feature type="compositionally biased region" description="Basic and acidic residues" evidence="1">
    <location>
        <begin position="684"/>
        <end position="710"/>
    </location>
</feature>
<comment type="caution">
    <text evidence="3">The sequence shown here is derived from an EMBL/GenBank/DDBJ whole genome shotgun (WGS) entry which is preliminary data.</text>
</comment>
<evidence type="ECO:0000313" key="4">
    <source>
        <dbReference type="Proteomes" id="UP000230249"/>
    </source>
</evidence>
<dbReference type="Pfam" id="PF11957">
    <property type="entry name" value="efThoc1"/>
    <property type="match status" value="1"/>
</dbReference>
<dbReference type="STRING" id="498019.A0A2H0ZFQ5"/>
<organism evidence="3">
    <name type="scientific">Candidozyma auris</name>
    <name type="common">Yeast</name>
    <name type="synonym">Candida auris</name>
    <dbReference type="NCBI Taxonomy" id="498019"/>
    <lineage>
        <taxon>Eukaryota</taxon>
        <taxon>Fungi</taxon>
        <taxon>Dikarya</taxon>
        <taxon>Ascomycota</taxon>
        <taxon>Saccharomycotina</taxon>
        <taxon>Pichiomycetes</taxon>
        <taxon>Metschnikowiaceae</taxon>
        <taxon>Candidozyma</taxon>
    </lineage>
</organism>
<dbReference type="VEuPathDB" id="FungiDB:CJI97_004932"/>
<dbReference type="AlphaFoldDB" id="A0A2H0ZFQ5"/>
<gene>
    <name evidence="3" type="ORF">B9J08_004520</name>
    <name evidence="2" type="ORF">B9J08_04479</name>
</gene>
<dbReference type="VEuPathDB" id="FungiDB:CJJ09_004546"/>
<feature type="compositionally biased region" description="Basic and acidic residues" evidence="1">
    <location>
        <begin position="718"/>
        <end position="732"/>
    </location>
</feature>
<dbReference type="EMBL" id="PEKT02000009">
    <property type="protein sequence ID" value="PIS49497.1"/>
    <property type="molecule type" value="Genomic_DNA"/>
</dbReference>
<reference evidence="3 4" key="1">
    <citation type="journal article" date="2017" name="Clin. Infect. Dis.">
        <title>Simultaneous emergence of multidrug-resistant Candida auris on 3 continents confirmed by whole-genome sequencing and epidemiological analyses.</title>
        <authorList>
            <person name="Lockhart S.R."/>
            <person name="Etienne K.A."/>
            <person name="Vallabhaneni S."/>
            <person name="Farooqi J."/>
            <person name="Chowdhary A."/>
            <person name="Govender N.P."/>
            <person name="Colombo A.L."/>
            <person name="Calvo B."/>
            <person name="Cuomo C.A."/>
            <person name="Desjardins C.A."/>
            <person name="Berkow E.L."/>
            <person name="Castanheira M."/>
            <person name="Magobo R.E."/>
            <person name="Jabeen K."/>
            <person name="Asghar R.J."/>
            <person name="Meis J.F."/>
            <person name="Jackson B."/>
            <person name="Chiller T."/>
            <person name="Litvintseva A.P."/>
        </authorList>
    </citation>
    <scope>NUCLEOTIDE SEQUENCE [LARGE SCALE GENOMIC DNA]</scope>
    <source>
        <strain evidence="3 4">B8441</strain>
    </source>
</reference>